<feature type="transmembrane region" description="Helical" evidence="6">
    <location>
        <begin position="64"/>
        <end position="82"/>
    </location>
</feature>
<evidence type="ECO:0000256" key="6">
    <source>
        <dbReference type="SAM" id="Phobius"/>
    </source>
</evidence>
<keyword evidence="5 6" id="KW-0472">Membrane</keyword>
<evidence type="ECO:0000313" key="7">
    <source>
        <dbReference type="EMBL" id="GAA1424670.1"/>
    </source>
</evidence>
<comment type="subcellular location">
    <subcellularLocation>
        <location evidence="1">Cell membrane</location>
        <topology evidence="1">Multi-pass membrane protein</topology>
    </subcellularLocation>
</comment>
<reference evidence="7 8" key="1">
    <citation type="journal article" date="2019" name="Int. J. Syst. Evol. Microbiol.">
        <title>The Global Catalogue of Microorganisms (GCM) 10K type strain sequencing project: providing services to taxonomists for standard genome sequencing and annotation.</title>
        <authorList>
            <consortium name="The Broad Institute Genomics Platform"/>
            <consortium name="The Broad Institute Genome Sequencing Center for Infectious Disease"/>
            <person name="Wu L."/>
            <person name="Ma J."/>
        </authorList>
    </citation>
    <scope>NUCLEOTIDE SEQUENCE [LARGE SCALE GENOMIC DNA]</scope>
    <source>
        <strain evidence="7 8">JCM 12398</strain>
    </source>
</reference>
<feature type="transmembrane region" description="Helical" evidence="6">
    <location>
        <begin position="94"/>
        <end position="115"/>
    </location>
</feature>
<evidence type="ECO:0000256" key="1">
    <source>
        <dbReference type="ARBA" id="ARBA00004651"/>
    </source>
</evidence>
<protein>
    <submittedName>
        <fullName evidence="7">Cytochrome c oxidase assembly protein</fullName>
    </submittedName>
</protein>
<feature type="transmembrane region" description="Helical" evidence="6">
    <location>
        <begin position="136"/>
        <end position="158"/>
    </location>
</feature>
<evidence type="ECO:0000256" key="3">
    <source>
        <dbReference type="ARBA" id="ARBA00022692"/>
    </source>
</evidence>
<name>A0ABN1YYV5_9MICO</name>
<keyword evidence="3 6" id="KW-0812">Transmembrane</keyword>
<gene>
    <name evidence="7" type="ORF">GCM10009640_21370</name>
</gene>
<feature type="transmembrane region" description="Helical" evidence="6">
    <location>
        <begin position="170"/>
        <end position="193"/>
    </location>
</feature>
<keyword evidence="4 6" id="KW-1133">Transmembrane helix</keyword>
<evidence type="ECO:0000256" key="4">
    <source>
        <dbReference type="ARBA" id="ARBA00022989"/>
    </source>
</evidence>
<feature type="transmembrane region" description="Helical" evidence="6">
    <location>
        <begin position="245"/>
        <end position="264"/>
    </location>
</feature>
<evidence type="ECO:0000313" key="8">
    <source>
        <dbReference type="Proteomes" id="UP001501266"/>
    </source>
</evidence>
<comment type="caution">
    <text evidence="7">The sequence shown here is derived from an EMBL/GenBank/DDBJ whole genome shotgun (WGS) entry which is preliminary data.</text>
</comment>
<dbReference type="Proteomes" id="UP001501266">
    <property type="component" value="Unassembled WGS sequence"/>
</dbReference>
<evidence type="ECO:0000256" key="2">
    <source>
        <dbReference type="ARBA" id="ARBA00022475"/>
    </source>
</evidence>
<dbReference type="InterPro" id="IPR019108">
    <property type="entry name" value="Caa3_assmbl_CtaG-rel"/>
</dbReference>
<dbReference type="EMBL" id="BAAAKK010000005">
    <property type="protein sequence ID" value="GAA1424670.1"/>
    <property type="molecule type" value="Genomic_DNA"/>
</dbReference>
<proteinExistence type="predicted"/>
<organism evidence="7 8">
    <name type="scientific">Agrococcus citreus</name>
    <dbReference type="NCBI Taxonomy" id="84643"/>
    <lineage>
        <taxon>Bacteria</taxon>
        <taxon>Bacillati</taxon>
        <taxon>Actinomycetota</taxon>
        <taxon>Actinomycetes</taxon>
        <taxon>Micrococcales</taxon>
        <taxon>Microbacteriaceae</taxon>
        <taxon>Agrococcus</taxon>
    </lineage>
</organism>
<dbReference type="Pfam" id="PF09678">
    <property type="entry name" value="Caa3_CtaG"/>
    <property type="match status" value="1"/>
</dbReference>
<accession>A0ABN1YYV5</accession>
<keyword evidence="8" id="KW-1185">Reference proteome</keyword>
<feature type="transmembrane region" description="Helical" evidence="6">
    <location>
        <begin position="205"/>
        <end position="225"/>
    </location>
</feature>
<feature type="transmembrane region" description="Helical" evidence="6">
    <location>
        <begin position="29"/>
        <end position="52"/>
    </location>
</feature>
<sequence>MALASIDVSPLALVGHGHGAATPGLDAWALVEGAGLAALAAAAALYALGLWASRRRSPWPVRRALSWFAGVACAAIAIGPVARAAHESFTAHMVGHLLLGMLAPLLLVLGAPVTLALRSLAVDDARALSRLLRSRVVRWVTHPITAGVLNAGGLWLLYGTELFALMHGSALVHAAVYLHILLAGCVFTASLVGVDPDPHRASLRVRATVLVAFIAVHSMLAKRLYAYPPAGVDALDAQIGSQVMYYGGDVVDVALLVLLGLGWFRATRPARRAVVVGATT</sequence>
<keyword evidence="2" id="KW-1003">Cell membrane</keyword>
<evidence type="ECO:0000256" key="5">
    <source>
        <dbReference type="ARBA" id="ARBA00023136"/>
    </source>
</evidence>